<dbReference type="PANTHER" id="PTHR19879">
    <property type="entry name" value="TRANSCRIPTION INITIATION FACTOR TFIID"/>
    <property type="match status" value="1"/>
</dbReference>
<feature type="non-terminal residue" evidence="4">
    <location>
        <position position="1"/>
    </location>
</feature>
<feature type="repeat" description="WD" evidence="3">
    <location>
        <begin position="213"/>
        <end position="254"/>
    </location>
</feature>
<reference evidence="4 5" key="1">
    <citation type="journal article" date="2016" name="Mol. Biol. Evol.">
        <title>Comparative Genomics of Early-Diverging Mushroom-Forming Fungi Provides Insights into the Origins of Lignocellulose Decay Capabilities.</title>
        <authorList>
            <person name="Nagy L.G."/>
            <person name="Riley R."/>
            <person name="Tritt A."/>
            <person name="Adam C."/>
            <person name="Daum C."/>
            <person name="Floudas D."/>
            <person name="Sun H."/>
            <person name="Yadav J.S."/>
            <person name="Pangilinan J."/>
            <person name="Larsson K.H."/>
            <person name="Matsuura K."/>
            <person name="Barry K."/>
            <person name="Labutti K."/>
            <person name="Kuo R."/>
            <person name="Ohm R.A."/>
            <person name="Bhattacharya S.S."/>
            <person name="Shirouzu T."/>
            <person name="Yoshinaga Y."/>
            <person name="Martin F.M."/>
            <person name="Grigoriev I.V."/>
            <person name="Hibbett D.S."/>
        </authorList>
    </citation>
    <scope>NUCLEOTIDE SEQUENCE [LARGE SCALE GENOMIC DNA]</scope>
    <source>
        <strain evidence="4 5">HHB12029</strain>
    </source>
</reference>
<dbReference type="AlphaFoldDB" id="A0A165EBG6"/>
<keyword evidence="2" id="KW-0677">Repeat</keyword>
<feature type="repeat" description="WD" evidence="3">
    <location>
        <begin position="257"/>
        <end position="289"/>
    </location>
</feature>
<evidence type="ECO:0000256" key="2">
    <source>
        <dbReference type="ARBA" id="ARBA00022737"/>
    </source>
</evidence>
<dbReference type="InterPro" id="IPR020472">
    <property type="entry name" value="WD40_PAC1"/>
</dbReference>
<proteinExistence type="predicted"/>
<evidence type="ECO:0000313" key="4">
    <source>
        <dbReference type="EMBL" id="KZV86525.1"/>
    </source>
</evidence>
<evidence type="ECO:0000256" key="1">
    <source>
        <dbReference type="ARBA" id="ARBA00022574"/>
    </source>
</evidence>
<dbReference type="Pfam" id="PF00400">
    <property type="entry name" value="WD40"/>
    <property type="match status" value="5"/>
</dbReference>
<feature type="repeat" description="WD" evidence="3">
    <location>
        <begin position="1"/>
        <end position="42"/>
    </location>
</feature>
<evidence type="ECO:0000256" key="3">
    <source>
        <dbReference type="PROSITE-ProRule" id="PRU00221"/>
    </source>
</evidence>
<dbReference type="STRING" id="1314781.A0A165EBG6"/>
<feature type="repeat" description="WD" evidence="3">
    <location>
        <begin position="107"/>
        <end position="160"/>
    </location>
</feature>
<keyword evidence="1 3" id="KW-0853">WD repeat</keyword>
<dbReference type="PROSITE" id="PS50082">
    <property type="entry name" value="WD_REPEATS_2"/>
    <property type="match status" value="5"/>
</dbReference>
<dbReference type="EMBL" id="KV426153">
    <property type="protein sequence ID" value="KZV86525.1"/>
    <property type="molecule type" value="Genomic_DNA"/>
</dbReference>
<feature type="non-terminal residue" evidence="4">
    <location>
        <position position="289"/>
    </location>
</feature>
<evidence type="ECO:0000313" key="5">
    <source>
        <dbReference type="Proteomes" id="UP000077266"/>
    </source>
</evidence>
<feature type="repeat" description="WD" evidence="3">
    <location>
        <begin position="64"/>
        <end position="95"/>
    </location>
</feature>
<dbReference type="PRINTS" id="PR00320">
    <property type="entry name" value="GPROTEINBRPT"/>
</dbReference>
<dbReference type="InterPro" id="IPR036322">
    <property type="entry name" value="WD40_repeat_dom_sf"/>
</dbReference>
<dbReference type="Gene3D" id="2.130.10.10">
    <property type="entry name" value="YVTN repeat-like/Quinoprotein amine dehydrogenase"/>
    <property type="match status" value="3"/>
</dbReference>
<dbReference type="SMART" id="SM00320">
    <property type="entry name" value="WD40"/>
    <property type="match status" value="6"/>
</dbReference>
<protein>
    <submittedName>
        <fullName evidence="4">WD40 repeat-like protein</fullName>
    </submittedName>
</protein>
<dbReference type="Proteomes" id="UP000077266">
    <property type="component" value="Unassembled WGS sequence"/>
</dbReference>
<name>A0A165EBG6_EXIGL</name>
<accession>A0A165EBG6</accession>
<gene>
    <name evidence="4" type="ORF">EXIGLDRAFT_570414</name>
</gene>
<dbReference type="PROSITE" id="PS50294">
    <property type="entry name" value="WD_REPEATS_REGION"/>
    <property type="match status" value="3"/>
</dbReference>
<sequence length="289" mass="30579">LTGHHRDVRSVAFTPDGAYVISWAMGESIRKWDVMTGYSATPIAGVDNASTVAVSSDGASVVSYSEEPGSVTCLALSPDGSQVFAALGDGTILVWGTLPANKECRVLTGHTSEVYSVAFVPAHCLLPDFDKSSSASCLVSGSTDQSVRIWTLADGQQLEESLLSPASVWCVSAACPTQGDDSDVQRVFLAAGTQEGQVLLWDAESRQLLWTVVASSARPIECLAFSPFGMHIASASWDGTVRFWSVETGEQAGEPLVLGQSIWARCVAFSPNGTQIVVGDDVATVRIWD</sequence>
<dbReference type="OrthoDB" id="60955at2759"/>
<keyword evidence="5" id="KW-1185">Reference proteome</keyword>
<dbReference type="PANTHER" id="PTHR19879:SF9">
    <property type="entry name" value="TRANSCRIPTION INITIATION FACTOR TFIID SUBUNIT 5"/>
    <property type="match status" value="1"/>
</dbReference>
<organism evidence="4 5">
    <name type="scientific">Exidia glandulosa HHB12029</name>
    <dbReference type="NCBI Taxonomy" id="1314781"/>
    <lineage>
        <taxon>Eukaryota</taxon>
        <taxon>Fungi</taxon>
        <taxon>Dikarya</taxon>
        <taxon>Basidiomycota</taxon>
        <taxon>Agaricomycotina</taxon>
        <taxon>Agaricomycetes</taxon>
        <taxon>Auriculariales</taxon>
        <taxon>Exidiaceae</taxon>
        <taxon>Exidia</taxon>
    </lineage>
</organism>
<dbReference type="InParanoid" id="A0A165EBG6"/>
<dbReference type="InterPro" id="IPR001680">
    <property type="entry name" value="WD40_rpt"/>
</dbReference>
<dbReference type="InterPro" id="IPR015943">
    <property type="entry name" value="WD40/YVTN_repeat-like_dom_sf"/>
</dbReference>
<dbReference type="SUPFAM" id="SSF50978">
    <property type="entry name" value="WD40 repeat-like"/>
    <property type="match status" value="1"/>
</dbReference>